<name>A0A0R3CM21_9BRAD</name>
<dbReference type="Pfam" id="PF04909">
    <property type="entry name" value="Amidohydro_2"/>
    <property type="match status" value="1"/>
</dbReference>
<dbReference type="Gene3D" id="3.20.20.140">
    <property type="entry name" value="Metal-dependent hydrolases"/>
    <property type="match status" value="1"/>
</dbReference>
<comment type="caution">
    <text evidence="3">The sequence shown here is derived from an EMBL/GenBank/DDBJ whole genome shotgun (WGS) entry which is preliminary data.</text>
</comment>
<dbReference type="GO" id="GO:0016831">
    <property type="term" value="F:carboxy-lyase activity"/>
    <property type="evidence" value="ECO:0007669"/>
    <property type="project" value="InterPro"/>
</dbReference>
<dbReference type="AlphaFoldDB" id="A0A0R3CM21"/>
<organism evidence="3 4">
    <name type="scientific">Bradyrhizobium yuanmingense</name>
    <dbReference type="NCBI Taxonomy" id="108015"/>
    <lineage>
        <taxon>Bacteria</taxon>
        <taxon>Pseudomonadati</taxon>
        <taxon>Pseudomonadota</taxon>
        <taxon>Alphaproteobacteria</taxon>
        <taxon>Hyphomicrobiales</taxon>
        <taxon>Nitrobacteraceae</taxon>
        <taxon>Bradyrhizobium</taxon>
    </lineage>
</organism>
<feature type="domain" description="Amidohydrolase-related" evidence="2">
    <location>
        <begin position="65"/>
        <end position="269"/>
    </location>
</feature>
<dbReference type="OrthoDB" id="7183088at2"/>
<dbReference type="PANTHER" id="PTHR21240">
    <property type="entry name" value="2-AMINO-3-CARBOXYLMUCONATE-6-SEMIALDEHYDE DECARBOXYLASE"/>
    <property type="match status" value="1"/>
</dbReference>
<gene>
    <name evidence="3" type="ORF">AOQ72_16810</name>
</gene>
<dbReference type="PANTHER" id="PTHR21240:SF19">
    <property type="entry name" value="CATALYTIC_ HYDROLASE"/>
    <property type="match status" value="1"/>
</dbReference>
<evidence type="ECO:0000313" key="3">
    <source>
        <dbReference type="EMBL" id="KRP98762.1"/>
    </source>
</evidence>
<dbReference type="InterPro" id="IPR032465">
    <property type="entry name" value="ACMSD"/>
</dbReference>
<evidence type="ECO:0000313" key="4">
    <source>
        <dbReference type="Proteomes" id="UP000051380"/>
    </source>
</evidence>
<protein>
    <recommendedName>
        <fullName evidence="2">Amidohydrolase-related domain-containing protein</fullName>
    </recommendedName>
</protein>
<dbReference type="InterPro" id="IPR006680">
    <property type="entry name" value="Amidohydro-rel"/>
</dbReference>
<reference evidence="3 4" key="1">
    <citation type="submission" date="2015-09" db="EMBL/GenBank/DDBJ databases">
        <title>Draft Genome Sequence of the Strain BR 3267 (Bradyrhizobium yuanmingense) recommended as inoculant for cowpea in Brazil.</title>
        <authorList>
            <person name="Simoes-Araujo J.L."/>
            <person name="Zilli J.E."/>
        </authorList>
    </citation>
    <scope>NUCLEOTIDE SEQUENCE [LARGE SCALE GENOMIC DNA]</scope>
    <source>
        <strain evidence="3 4">BR3267</strain>
    </source>
</reference>
<dbReference type="RefSeq" id="WP_057027360.1">
    <property type="nucleotide sequence ID" value="NZ_LJYF01000018.1"/>
</dbReference>
<accession>A0A0R3CM21</accession>
<dbReference type="EMBL" id="LJYF01000018">
    <property type="protein sequence ID" value="KRP98762.1"/>
    <property type="molecule type" value="Genomic_DNA"/>
</dbReference>
<dbReference type="SUPFAM" id="SSF51556">
    <property type="entry name" value="Metallo-dependent hydrolases"/>
    <property type="match status" value="1"/>
</dbReference>
<keyword evidence="1" id="KW-0456">Lyase</keyword>
<dbReference type="InterPro" id="IPR032466">
    <property type="entry name" value="Metal_Hydrolase"/>
</dbReference>
<proteinExistence type="predicted"/>
<dbReference type="GO" id="GO:0016787">
    <property type="term" value="F:hydrolase activity"/>
    <property type="evidence" value="ECO:0007669"/>
    <property type="project" value="InterPro"/>
</dbReference>
<sequence>MDIVDSQVHVFHKHTEQEALAAMDALGIAGVLIDELWAFGPNGTLPPETVLSNGAVRPLSPLAQAAAMKFPHRFSFLQRVSREDPDLPALFAMLAATPGCRAIRLNCLPRLEQIALAEGGFDELLKLARRYEFPVFVIIPGGGPEAMRKICRKFSDVQFILDHCGRTESSSQWDDVLTLSDCPNLAMKWSHPHHYFKDAGPYPFPGHRVQLGRAIESFGVNRLMWATDISADGGGVSWAELLFTIRDNPSLSLNDKEWLLGKTARTILKWDASPAHTNSPQA</sequence>
<evidence type="ECO:0000256" key="1">
    <source>
        <dbReference type="ARBA" id="ARBA00023239"/>
    </source>
</evidence>
<dbReference type="Proteomes" id="UP000051380">
    <property type="component" value="Unassembled WGS sequence"/>
</dbReference>
<evidence type="ECO:0000259" key="2">
    <source>
        <dbReference type="Pfam" id="PF04909"/>
    </source>
</evidence>